<name>A0A0F3IEJ5_9GAMM</name>
<keyword evidence="2" id="KW-1185">Reference proteome</keyword>
<dbReference type="EMBL" id="LAJX01000284">
    <property type="protein sequence ID" value="KJV05171.1"/>
    <property type="molecule type" value="Genomic_DNA"/>
</dbReference>
<evidence type="ECO:0000313" key="2">
    <source>
        <dbReference type="Proteomes" id="UP000033684"/>
    </source>
</evidence>
<dbReference type="OrthoDB" id="6064844at2"/>
<proteinExistence type="predicted"/>
<sequence length="118" mass="13629">MRHLIFNQKTNGFASAFKRVGRRVLIDEAEFFRLCRKAKPRGQVMNALIFPRADTLTGRALALMLQGQKITHRDFQNHSASYRLSSPIEVLRNRQGWLIADEWLDGPTTDKTGRRAKF</sequence>
<comment type="caution">
    <text evidence="1">The sequence shown here is derived from an EMBL/GenBank/DDBJ whole genome shotgun (WGS) entry which is preliminary data.</text>
</comment>
<dbReference type="RefSeq" id="WP_045780601.1">
    <property type="nucleotide sequence ID" value="NZ_LAJX01000284.1"/>
</dbReference>
<reference evidence="1 2" key="2">
    <citation type="journal article" date="2016" name="Microb. Ecol.">
        <title>Genome Characteristics of a Novel Type I Methanotroph (Sn10-6) Isolated from a Flooded Indian Rice Field.</title>
        <authorList>
            <person name="Rahalkar M.C."/>
            <person name="Pandit P.S."/>
            <person name="Dhakephalkar P.K."/>
            <person name="Pore S."/>
            <person name="Arora P."/>
            <person name="Kapse N."/>
        </authorList>
    </citation>
    <scope>NUCLEOTIDE SEQUENCE [LARGE SCALE GENOMIC DNA]</scope>
    <source>
        <strain evidence="1 2">Sn10-6</strain>
    </source>
</reference>
<organism evidence="1 2">
    <name type="scientific">Methylocucumis oryzae</name>
    <dbReference type="NCBI Taxonomy" id="1632867"/>
    <lineage>
        <taxon>Bacteria</taxon>
        <taxon>Pseudomonadati</taxon>
        <taxon>Pseudomonadota</taxon>
        <taxon>Gammaproteobacteria</taxon>
        <taxon>Methylococcales</taxon>
        <taxon>Methylococcaceae</taxon>
        <taxon>Methylocucumis</taxon>
    </lineage>
</organism>
<accession>A0A0F3IEJ5</accession>
<dbReference type="AlphaFoldDB" id="A0A0F3IEJ5"/>
<evidence type="ECO:0000313" key="1">
    <source>
        <dbReference type="EMBL" id="KJV05171.1"/>
    </source>
</evidence>
<dbReference type="Proteomes" id="UP000033684">
    <property type="component" value="Unassembled WGS sequence"/>
</dbReference>
<gene>
    <name evidence="1" type="ORF">VZ94_20160</name>
</gene>
<reference evidence="2" key="1">
    <citation type="submission" date="2015-03" db="EMBL/GenBank/DDBJ databases">
        <title>Draft genome sequence of a novel methanotroph (Sn10-6) isolated from flooded ricefield rhizosphere in India.</title>
        <authorList>
            <person name="Pandit P.S."/>
            <person name="Pore S.D."/>
            <person name="Arora P."/>
            <person name="Kapse N.G."/>
            <person name="Dhakephalkar P.K."/>
            <person name="Rahalkar M.C."/>
        </authorList>
    </citation>
    <scope>NUCLEOTIDE SEQUENCE [LARGE SCALE GENOMIC DNA]</scope>
    <source>
        <strain evidence="2">Sn10-6</strain>
    </source>
</reference>
<protein>
    <submittedName>
        <fullName evidence="1">Uncharacterized protein</fullName>
    </submittedName>
</protein>